<organism evidence="1 2">
    <name type="scientific">Neoarthrinium moseri</name>
    <dbReference type="NCBI Taxonomy" id="1658444"/>
    <lineage>
        <taxon>Eukaryota</taxon>
        <taxon>Fungi</taxon>
        <taxon>Dikarya</taxon>
        <taxon>Ascomycota</taxon>
        <taxon>Pezizomycotina</taxon>
        <taxon>Sordariomycetes</taxon>
        <taxon>Xylariomycetidae</taxon>
        <taxon>Amphisphaeriales</taxon>
        <taxon>Apiosporaceae</taxon>
        <taxon>Neoarthrinium</taxon>
    </lineage>
</organism>
<name>A0A9P9WS33_9PEZI</name>
<dbReference type="EMBL" id="JAFIMR010000006">
    <property type="protein sequence ID" value="KAI1877330.1"/>
    <property type="molecule type" value="Genomic_DNA"/>
</dbReference>
<protein>
    <recommendedName>
        <fullName evidence="3">AB hydrolase-1 domain-containing protein</fullName>
    </recommendedName>
</protein>
<evidence type="ECO:0000313" key="1">
    <source>
        <dbReference type="EMBL" id="KAI1877330.1"/>
    </source>
</evidence>
<sequence>MKLMQYSGCDGAPPRKEHGVCRRVALVRGTPLNAAAKGYSVTERAAQHQKGDVVDAADWLTVANGKAKAAFHGPEMAEDEADQYLASLLPQSLQSLTGGPSVGVEEITVPIYYILCEKDQTISPATQQDMISTIPSLKRVLRNPGGHAACVTEVEKLVKPIIEIADEVEKEPKV</sequence>
<reference evidence="1" key="1">
    <citation type="submission" date="2021-03" db="EMBL/GenBank/DDBJ databases">
        <title>Revisited historic fungal species revealed as producer of novel bioactive compounds through whole genome sequencing and comparative genomics.</title>
        <authorList>
            <person name="Vignolle G.A."/>
            <person name="Hochenegger N."/>
            <person name="Mach R.L."/>
            <person name="Mach-Aigner A.R."/>
            <person name="Javad Rahimi M."/>
            <person name="Salim K.A."/>
            <person name="Chan C.M."/>
            <person name="Lim L.B.L."/>
            <person name="Cai F."/>
            <person name="Druzhinina I.S."/>
            <person name="U'Ren J.M."/>
            <person name="Derntl C."/>
        </authorList>
    </citation>
    <scope>NUCLEOTIDE SEQUENCE</scope>
    <source>
        <strain evidence="1">TUCIM 5799</strain>
    </source>
</reference>
<dbReference type="PANTHER" id="PTHR37017">
    <property type="entry name" value="AB HYDROLASE-1 DOMAIN-CONTAINING PROTEIN-RELATED"/>
    <property type="match status" value="1"/>
</dbReference>
<dbReference type="InterPro" id="IPR029058">
    <property type="entry name" value="AB_hydrolase_fold"/>
</dbReference>
<accession>A0A9P9WS33</accession>
<gene>
    <name evidence="1" type="ORF">JX265_003338</name>
</gene>
<evidence type="ECO:0008006" key="3">
    <source>
        <dbReference type="Google" id="ProtNLM"/>
    </source>
</evidence>
<proteinExistence type="predicted"/>
<dbReference type="InterPro" id="IPR052897">
    <property type="entry name" value="Sec-Metab_Biosynth_Hydrolase"/>
</dbReference>
<evidence type="ECO:0000313" key="2">
    <source>
        <dbReference type="Proteomes" id="UP000829685"/>
    </source>
</evidence>
<comment type="caution">
    <text evidence="1">The sequence shown here is derived from an EMBL/GenBank/DDBJ whole genome shotgun (WGS) entry which is preliminary data.</text>
</comment>
<dbReference type="Gene3D" id="3.40.50.1820">
    <property type="entry name" value="alpha/beta hydrolase"/>
    <property type="match status" value="1"/>
</dbReference>
<dbReference type="SUPFAM" id="SSF53474">
    <property type="entry name" value="alpha/beta-Hydrolases"/>
    <property type="match status" value="1"/>
</dbReference>
<dbReference type="Proteomes" id="UP000829685">
    <property type="component" value="Unassembled WGS sequence"/>
</dbReference>
<dbReference type="PANTHER" id="PTHR37017:SF11">
    <property type="entry name" value="ESTERASE_LIPASE_THIOESTERASE DOMAIN-CONTAINING PROTEIN"/>
    <property type="match status" value="1"/>
</dbReference>
<keyword evidence="2" id="KW-1185">Reference proteome</keyword>
<dbReference type="AlphaFoldDB" id="A0A9P9WS33"/>